<evidence type="ECO:0000313" key="6">
    <source>
        <dbReference type="WBParaSite" id="sdigi.contig37.g2544.t1"/>
    </source>
</evidence>
<evidence type="ECO:0000313" key="5">
    <source>
        <dbReference type="Proteomes" id="UP000887581"/>
    </source>
</evidence>
<accession>A0A915PRP7</accession>
<feature type="compositionally biased region" description="Low complexity" evidence="2">
    <location>
        <begin position="259"/>
        <end position="271"/>
    </location>
</feature>
<sequence length="374" mass="39124">MTDNRKLRLEEMENLKRATFFATAVSTVSILIAVTIVPMLYNYMQHIQSSLQTEIDFCKHRSNGLGEQYSTIFESISSMKGRRKRSIHHRKVHKSTRHVTTMRTRTDDSYSEGWKEDDSSSRPEDYGTDELGISTVTETILSHSGGVSREFTSTFDEFGQSEEIRGKKKDIVRVDVGKGGGSCCSCKIGPAGLPGPPGLRGRDGKDGIPGADGIPGVDGKLVSLFTHNFCFHCQPGPRGRIGPPGPKGRDGSIGPPGPAGAVSPPGPMGASGQTGPVGKPGPIGPRGYPGLPGEVVEIAGPPGPPGPAGPRGAPGSVGQKGVDGRRGPPGPPGPPGRKGKKGKEGELGLQGIFGAKGPDGSCDHCPIPRTPPGY</sequence>
<reference evidence="6" key="1">
    <citation type="submission" date="2022-11" db="UniProtKB">
        <authorList>
            <consortium name="WormBaseParasite"/>
        </authorList>
    </citation>
    <scope>IDENTIFICATION</scope>
</reference>
<dbReference type="AlphaFoldDB" id="A0A915PRP7"/>
<dbReference type="SMART" id="SM01088">
    <property type="entry name" value="Col_cuticle_N"/>
    <property type="match status" value="1"/>
</dbReference>
<keyword evidence="1" id="KW-0677">Repeat</keyword>
<dbReference type="Pfam" id="PF01484">
    <property type="entry name" value="Col_cuticle_N"/>
    <property type="match status" value="1"/>
</dbReference>
<dbReference type="PANTHER" id="PTHR24637:SF377">
    <property type="entry name" value="COLLAGEN TYPE IX ALPHA 1 CHAIN"/>
    <property type="match status" value="1"/>
</dbReference>
<dbReference type="PANTHER" id="PTHR24637">
    <property type="entry name" value="COLLAGEN"/>
    <property type="match status" value="1"/>
</dbReference>
<feature type="compositionally biased region" description="Basic and acidic residues" evidence="2">
    <location>
        <begin position="104"/>
        <end position="125"/>
    </location>
</feature>
<name>A0A915PRP7_9BILA</name>
<keyword evidence="5" id="KW-1185">Reference proteome</keyword>
<proteinExistence type="predicted"/>
<evidence type="ECO:0000256" key="2">
    <source>
        <dbReference type="SAM" id="MobiDB-lite"/>
    </source>
</evidence>
<keyword evidence="3" id="KW-1133">Transmembrane helix</keyword>
<feature type="transmembrane region" description="Helical" evidence="3">
    <location>
        <begin position="20"/>
        <end position="41"/>
    </location>
</feature>
<dbReference type="WBParaSite" id="sdigi.contig37.g2544.t1">
    <property type="protein sequence ID" value="sdigi.contig37.g2544.t1"/>
    <property type="gene ID" value="sdigi.contig37.g2544"/>
</dbReference>
<dbReference type="Gene3D" id="1.20.5.320">
    <property type="entry name" value="6-Phosphogluconate Dehydrogenase, domain 3"/>
    <property type="match status" value="1"/>
</dbReference>
<dbReference type="GO" id="GO:0042302">
    <property type="term" value="F:structural constituent of cuticle"/>
    <property type="evidence" value="ECO:0007669"/>
    <property type="project" value="InterPro"/>
</dbReference>
<evidence type="ECO:0000256" key="1">
    <source>
        <dbReference type="ARBA" id="ARBA00022737"/>
    </source>
</evidence>
<feature type="domain" description="Nematode cuticle collagen N-terminal" evidence="4">
    <location>
        <begin position="17"/>
        <end position="69"/>
    </location>
</feature>
<dbReference type="InterPro" id="IPR008160">
    <property type="entry name" value="Collagen"/>
</dbReference>
<dbReference type="Proteomes" id="UP000887581">
    <property type="component" value="Unplaced"/>
</dbReference>
<evidence type="ECO:0000259" key="4">
    <source>
        <dbReference type="SMART" id="SM01088"/>
    </source>
</evidence>
<feature type="compositionally biased region" description="Basic residues" evidence="2">
    <location>
        <begin position="84"/>
        <end position="97"/>
    </location>
</feature>
<keyword evidence="3" id="KW-0472">Membrane</keyword>
<feature type="region of interest" description="Disordered" evidence="2">
    <location>
        <begin position="237"/>
        <end position="374"/>
    </location>
</feature>
<keyword evidence="3" id="KW-0812">Transmembrane</keyword>
<dbReference type="Pfam" id="PF01391">
    <property type="entry name" value="Collagen"/>
    <property type="match status" value="2"/>
</dbReference>
<dbReference type="InterPro" id="IPR002486">
    <property type="entry name" value="Col_cuticle_N"/>
</dbReference>
<evidence type="ECO:0000256" key="3">
    <source>
        <dbReference type="SAM" id="Phobius"/>
    </source>
</evidence>
<protein>
    <submittedName>
        <fullName evidence="6">Nematode cuticle collagen N-terminal domain-containing protein</fullName>
    </submittedName>
</protein>
<feature type="region of interest" description="Disordered" evidence="2">
    <location>
        <begin position="84"/>
        <end position="129"/>
    </location>
</feature>
<organism evidence="5 6">
    <name type="scientific">Setaria digitata</name>
    <dbReference type="NCBI Taxonomy" id="48799"/>
    <lineage>
        <taxon>Eukaryota</taxon>
        <taxon>Metazoa</taxon>
        <taxon>Ecdysozoa</taxon>
        <taxon>Nematoda</taxon>
        <taxon>Chromadorea</taxon>
        <taxon>Rhabditida</taxon>
        <taxon>Spirurina</taxon>
        <taxon>Spiruromorpha</taxon>
        <taxon>Filarioidea</taxon>
        <taxon>Setariidae</taxon>
        <taxon>Setaria</taxon>
    </lineage>
</organism>